<evidence type="ECO:0000313" key="4">
    <source>
        <dbReference type="Proteomes" id="UP000294850"/>
    </source>
</evidence>
<feature type="chain" id="PRO_5020185021" description="Ig-like domain-containing protein" evidence="1">
    <location>
        <begin position="24"/>
        <end position="220"/>
    </location>
</feature>
<gene>
    <name evidence="3" type="ORF">E0F88_06625</name>
</gene>
<dbReference type="AlphaFoldDB" id="A0A4R5DYI6"/>
<keyword evidence="1" id="KW-0732">Signal</keyword>
<dbReference type="Gene3D" id="2.60.40.10">
    <property type="entry name" value="Immunoglobulins"/>
    <property type="match status" value="1"/>
</dbReference>
<proteinExistence type="predicted"/>
<dbReference type="Proteomes" id="UP000294850">
    <property type="component" value="Unassembled WGS sequence"/>
</dbReference>
<protein>
    <recommendedName>
        <fullName evidence="2">Ig-like domain-containing protein</fullName>
    </recommendedName>
</protein>
<dbReference type="RefSeq" id="WP_131957426.1">
    <property type="nucleotide sequence ID" value="NZ_SMFL01000002.1"/>
</dbReference>
<feature type="signal peptide" evidence="1">
    <location>
        <begin position="1"/>
        <end position="23"/>
    </location>
</feature>
<dbReference type="EMBL" id="SMFL01000002">
    <property type="protein sequence ID" value="TDE17560.1"/>
    <property type="molecule type" value="Genomic_DNA"/>
</dbReference>
<name>A0A4R5DYI6_9BACT</name>
<accession>A0A4R5DYI6</accession>
<dbReference type="OrthoDB" id="946510at2"/>
<feature type="domain" description="Ig-like" evidence="2">
    <location>
        <begin position="111"/>
        <end position="197"/>
    </location>
</feature>
<reference evidence="3 4" key="1">
    <citation type="submission" date="2019-03" db="EMBL/GenBank/DDBJ databases">
        <title>Dyadobacter AR-3-6 sp. nov., isolated from arctic soil.</title>
        <authorList>
            <person name="Chaudhary D.K."/>
        </authorList>
    </citation>
    <scope>NUCLEOTIDE SEQUENCE [LARGE SCALE GENOMIC DNA]</scope>
    <source>
        <strain evidence="3 4">AR-3-6</strain>
    </source>
</reference>
<comment type="caution">
    <text evidence="3">The sequence shown here is derived from an EMBL/GenBank/DDBJ whole genome shotgun (WGS) entry which is preliminary data.</text>
</comment>
<evidence type="ECO:0000256" key="1">
    <source>
        <dbReference type="SAM" id="SignalP"/>
    </source>
</evidence>
<sequence length="220" mass="23170">MKMKITSICVAIMFFMTAFSAKADVFYVVSGVPFNLKPDVTNLLQYNWELTENGNVTTTVLDAASQGIFSKTFTLPQGSTTVVKNKLTLSVLNAVQGCLSALVEHTIVVLPQLTATIGSNVATICEGTTVAAKLTANVVASLVDGLGVGYTYAWYKGTELISGATSESLDVTTVGEYICKVVYQTPSGSQKHSSVLTAITQGTKSVVVTPLASVPLLTID</sequence>
<organism evidence="3 4">
    <name type="scientific">Dyadobacter psychrotolerans</name>
    <dbReference type="NCBI Taxonomy" id="2541721"/>
    <lineage>
        <taxon>Bacteria</taxon>
        <taxon>Pseudomonadati</taxon>
        <taxon>Bacteroidota</taxon>
        <taxon>Cytophagia</taxon>
        <taxon>Cytophagales</taxon>
        <taxon>Spirosomataceae</taxon>
        <taxon>Dyadobacter</taxon>
    </lineage>
</organism>
<dbReference type="InterPro" id="IPR007110">
    <property type="entry name" value="Ig-like_dom"/>
</dbReference>
<keyword evidence="4" id="KW-1185">Reference proteome</keyword>
<dbReference type="InterPro" id="IPR013783">
    <property type="entry name" value="Ig-like_fold"/>
</dbReference>
<dbReference type="PROSITE" id="PS50835">
    <property type="entry name" value="IG_LIKE"/>
    <property type="match status" value="1"/>
</dbReference>
<evidence type="ECO:0000259" key="2">
    <source>
        <dbReference type="PROSITE" id="PS50835"/>
    </source>
</evidence>
<evidence type="ECO:0000313" key="3">
    <source>
        <dbReference type="EMBL" id="TDE17560.1"/>
    </source>
</evidence>